<dbReference type="Proteomes" id="UP001303899">
    <property type="component" value="Unassembled WGS sequence"/>
</dbReference>
<comment type="caution">
    <text evidence="2">The sequence shown here is derived from an EMBL/GenBank/DDBJ whole genome shotgun (WGS) entry which is preliminary data.</text>
</comment>
<evidence type="ECO:0000259" key="1">
    <source>
        <dbReference type="Pfam" id="PF08800"/>
    </source>
</evidence>
<organism evidence="2 3">
    <name type="scientific">Arcicella gelida</name>
    <dbReference type="NCBI Taxonomy" id="2984195"/>
    <lineage>
        <taxon>Bacteria</taxon>
        <taxon>Pseudomonadati</taxon>
        <taxon>Bacteroidota</taxon>
        <taxon>Cytophagia</taxon>
        <taxon>Cytophagales</taxon>
        <taxon>Flectobacillaceae</taxon>
        <taxon>Arcicella</taxon>
    </lineage>
</organism>
<feature type="domain" description="BT4734-like N-terminal" evidence="1">
    <location>
        <begin position="83"/>
        <end position="205"/>
    </location>
</feature>
<dbReference type="EMBL" id="JAYGIL010000007">
    <property type="protein sequence ID" value="MEA5402805.1"/>
    <property type="molecule type" value="Genomic_DNA"/>
</dbReference>
<name>A0ABU5S2U9_9BACT</name>
<protein>
    <submittedName>
        <fullName evidence="2">CRISPR-associated primase-polymerase type B</fullName>
    </submittedName>
</protein>
<evidence type="ECO:0000313" key="3">
    <source>
        <dbReference type="Proteomes" id="UP001303899"/>
    </source>
</evidence>
<dbReference type="NCBIfam" id="NF040562">
    <property type="entry name" value="PrimPol_Db"/>
    <property type="match status" value="1"/>
</dbReference>
<keyword evidence="3" id="KW-1185">Reference proteome</keyword>
<gene>
    <name evidence="2" type="ORF">VB776_07760</name>
</gene>
<dbReference type="Pfam" id="PF08800">
    <property type="entry name" value="BT4734-like_N"/>
    <property type="match status" value="1"/>
</dbReference>
<accession>A0ABU5S2U9</accession>
<dbReference type="InterPro" id="IPR014907">
    <property type="entry name" value="BT4734-like_N"/>
</dbReference>
<evidence type="ECO:0000313" key="2">
    <source>
        <dbReference type="EMBL" id="MEA5402805.1"/>
    </source>
</evidence>
<proteinExistence type="predicted"/>
<sequence length="371" mass="41703">MQIDYTLYRQLCISIHAKHLRTFNTPQQLSLGFAITSASETLQRVMIEDIVDLIAGKKSSSLKQEVARLQKLRTIDKAAYRNLKTRLPYLVGSVFRGNSRRAENLEAVNFLILDIDNLSDFDGQIPEAVKADDTVMLAFVSPSGEGIKVLFRLEEPICSTDGFQAAYRDFAENFGVKVGLTGFVDLKTSDVSRACFLSYDENVYFNPSAIAIKLELNNDLVLFETDNQNDSDVQAIEKPIVKEKSVVNQTAYKAILKEINPNTLTRPKKDIIVPNEITLLEPELEKLCTNAGLVLLEKQPIQYGIKIMAKQGYRKTEVNIFYGKKGYSVVISPKTGTDKALNELLYEILYNFLFPTPIVENITFSGFISQN</sequence>
<dbReference type="RefSeq" id="WP_323327713.1">
    <property type="nucleotide sequence ID" value="NZ_JAYGIL010000007.1"/>
</dbReference>
<reference evidence="2 3" key="1">
    <citation type="submission" date="2023-12" db="EMBL/GenBank/DDBJ databases">
        <title>Novel species of the genus Arcicella isolated from rivers.</title>
        <authorList>
            <person name="Lu H."/>
        </authorList>
    </citation>
    <scope>NUCLEOTIDE SEQUENCE [LARGE SCALE GENOMIC DNA]</scope>
    <source>
        <strain evidence="2 3">DC2W</strain>
    </source>
</reference>